<evidence type="ECO:0000313" key="2">
    <source>
        <dbReference type="Proteomes" id="UP000823405"/>
    </source>
</evidence>
<dbReference type="OrthoDB" id="2486891at2759"/>
<evidence type="ECO:0000313" key="1">
    <source>
        <dbReference type="EMBL" id="KAG0276989.1"/>
    </source>
</evidence>
<comment type="caution">
    <text evidence="1">The sequence shown here is derived from an EMBL/GenBank/DDBJ whole genome shotgun (WGS) entry which is preliminary data.</text>
</comment>
<sequence length="77" mass="9141">MPEDHPNLSKEEEEHADKVVSQVLMEQLDDAPWIKSEIPDVEIQKIVERSEKQSPNAFKYDYLPRVIFVPEDDFELW</sequence>
<organism evidence="1 2">
    <name type="scientific">Linnemannia gamsii</name>
    <dbReference type="NCBI Taxonomy" id="64522"/>
    <lineage>
        <taxon>Eukaryota</taxon>
        <taxon>Fungi</taxon>
        <taxon>Fungi incertae sedis</taxon>
        <taxon>Mucoromycota</taxon>
        <taxon>Mortierellomycotina</taxon>
        <taxon>Mortierellomycetes</taxon>
        <taxon>Mortierellales</taxon>
        <taxon>Mortierellaceae</taxon>
        <taxon>Linnemannia</taxon>
    </lineage>
</organism>
<keyword evidence="2" id="KW-1185">Reference proteome</keyword>
<accession>A0A9P6UDX4</accession>
<dbReference type="EMBL" id="JAAAIN010004978">
    <property type="protein sequence ID" value="KAG0276989.1"/>
    <property type="molecule type" value="Genomic_DNA"/>
</dbReference>
<dbReference type="AlphaFoldDB" id="A0A9P6UDX4"/>
<feature type="non-terminal residue" evidence="1">
    <location>
        <position position="77"/>
    </location>
</feature>
<gene>
    <name evidence="1" type="ORF">BGZ97_009980</name>
</gene>
<reference evidence="1" key="1">
    <citation type="journal article" date="2020" name="Fungal Divers.">
        <title>Resolving the Mortierellaceae phylogeny through synthesis of multi-gene phylogenetics and phylogenomics.</title>
        <authorList>
            <person name="Vandepol N."/>
            <person name="Liber J."/>
            <person name="Desiro A."/>
            <person name="Na H."/>
            <person name="Kennedy M."/>
            <person name="Barry K."/>
            <person name="Grigoriev I.V."/>
            <person name="Miller A.N."/>
            <person name="O'Donnell K."/>
            <person name="Stajich J.E."/>
            <person name="Bonito G."/>
        </authorList>
    </citation>
    <scope>NUCLEOTIDE SEQUENCE</scope>
    <source>
        <strain evidence="1">NVP60</strain>
    </source>
</reference>
<dbReference type="Proteomes" id="UP000823405">
    <property type="component" value="Unassembled WGS sequence"/>
</dbReference>
<protein>
    <submittedName>
        <fullName evidence="1">Uncharacterized protein</fullName>
    </submittedName>
</protein>
<proteinExistence type="predicted"/>
<name>A0A9P6UDX4_9FUNG</name>